<protein>
    <submittedName>
        <fullName evidence="1">Uncharacterized protein</fullName>
    </submittedName>
</protein>
<sequence length="123" mass="14047">MESHVLPMCNMEAQYYRRFWNGTGKFFVAHDHQSERSRYTQLQMDGAAFYASEAFGSEEGMVVEFWLCVGAGVFVGNAMSTVSMNVCAVRRAMDKPCANMDYMMAKYPCFPHPDFDKKLEPLV</sequence>
<dbReference type="AlphaFoldDB" id="A0A7S4G030"/>
<dbReference type="Gene3D" id="3.40.50.11350">
    <property type="match status" value="1"/>
</dbReference>
<accession>A0A7S4G030</accession>
<reference evidence="1" key="1">
    <citation type="submission" date="2021-01" db="EMBL/GenBank/DDBJ databases">
        <authorList>
            <person name="Corre E."/>
            <person name="Pelletier E."/>
            <person name="Niang G."/>
            <person name="Scheremetjew M."/>
            <person name="Finn R."/>
            <person name="Kale V."/>
            <person name="Holt S."/>
            <person name="Cochrane G."/>
            <person name="Meng A."/>
            <person name="Brown T."/>
            <person name="Cohen L."/>
        </authorList>
    </citation>
    <scope>NUCLEOTIDE SEQUENCE</scope>
    <source>
        <strain evidence="1">CCMP1594</strain>
    </source>
</reference>
<evidence type="ECO:0000313" key="1">
    <source>
        <dbReference type="EMBL" id="CAE0820793.1"/>
    </source>
</evidence>
<proteinExistence type="predicted"/>
<name>A0A7S4G030_9EUGL</name>
<organism evidence="1">
    <name type="scientific">Eutreptiella gymnastica</name>
    <dbReference type="NCBI Taxonomy" id="73025"/>
    <lineage>
        <taxon>Eukaryota</taxon>
        <taxon>Discoba</taxon>
        <taxon>Euglenozoa</taxon>
        <taxon>Euglenida</taxon>
        <taxon>Spirocuta</taxon>
        <taxon>Euglenophyceae</taxon>
        <taxon>Eutreptiales</taxon>
        <taxon>Eutreptiaceae</taxon>
        <taxon>Eutreptiella</taxon>
    </lineage>
</organism>
<dbReference type="EMBL" id="HBJA01091991">
    <property type="protein sequence ID" value="CAE0820793.1"/>
    <property type="molecule type" value="Transcribed_RNA"/>
</dbReference>
<gene>
    <name evidence="1" type="ORF">EGYM00163_LOCUS31965</name>
</gene>